<name>A0ACC1X8X9_MELAZ</name>
<accession>A0ACC1X8X9</accession>
<gene>
    <name evidence="1" type="ORF">OWV82_017837</name>
</gene>
<organism evidence="1 2">
    <name type="scientific">Melia azedarach</name>
    <name type="common">Chinaberry tree</name>
    <dbReference type="NCBI Taxonomy" id="155640"/>
    <lineage>
        <taxon>Eukaryota</taxon>
        <taxon>Viridiplantae</taxon>
        <taxon>Streptophyta</taxon>
        <taxon>Embryophyta</taxon>
        <taxon>Tracheophyta</taxon>
        <taxon>Spermatophyta</taxon>
        <taxon>Magnoliopsida</taxon>
        <taxon>eudicotyledons</taxon>
        <taxon>Gunneridae</taxon>
        <taxon>Pentapetalae</taxon>
        <taxon>rosids</taxon>
        <taxon>malvids</taxon>
        <taxon>Sapindales</taxon>
        <taxon>Meliaceae</taxon>
        <taxon>Melia</taxon>
    </lineage>
</organism>
<reference evidence="1 2" key="1">
    <citation type="journal article" date="2023" name="Science">
        <title>Complex scaffold remodeling in plant triterpene biosynthesis.</title>
        <authorList>
            <person name="De La Pena R."/>
            <person name="Hodgson H."/>
            <person name="Liu J.C."/>
            <person name="Stephenson M.J."/>
            <person name="Martin A.C."/>
            <person name="Owen C."/>
            <person name="Harkess A."/>
            <person name="Leebens-Mack J."/>
            <person name="Jimenez L.E."/>
            <person name="Osbourn A."/>
            <person name="Sattely E.S."/>
        </authorList>
    </citation>
    <scope>NUCLEOTIDE SEQUENCE [LARGE SCALE GENOMIC DNA]</scope>
    <source>
        <strain evidence="2">cv. JPN11</strain>
        <tissue evidence="1">Leaf</tissue>
    </source>
</reference>
<dbReference type="EMBL" id="CM051403">
    <property type="protein sequence ID" value="KAJ4707769.1"/>
    <property type="molecule type" value="Genomic_DNA"/>
</dbReference>
<dbReference type="Proteomes" id="UP001164539">
    <property type="component" value="Chromosome 10"/>
</dbReference>
<sequence length="211" mass="23817">MEDSAKESKVIPDSAVDAVKKTLYNVEQVKTHLRELLSLSDPDVLAEMPPLERAQSLFLLAKATTTLYTLRLRCSGVHPDDHPVKTELERLSLYQDKLRRSIDLSKAPLRPSTTLNYQAATRFIEHSLPDLTPEQRQSMKDISRGEGLRMKYIETSVHKKRKYQSSEKKSVQTAAKEFLEKASRELLGDTESGFKGPLQFDAADEDGQPTS</sequence>
<protein>
    <submittedName>
        <fullName evidence="1">Nuclear nucleic acid-binding protein C1D</fullName>
    </submittedName>
</protein>
<proteinExistence type="predicted"/>
<comment type="caution">
    <text evidence="1">The sequence shown here is derived from an EMBL/GenBank/DDBJ whole genome shotgun (WGS) entry which is preliminary data.</text>
</comment>
<evidence type="ECO:0000313" key="1">
    <source>
        <dbReference type="EMBL" id="KAJ4707769.1"/>
    </source>
</evidence>
<evidence type="ECO:0000313" key="2">
    <source>
        <dbReference type="Proteomes" id="UP001164539"/>
    </source>
</evidence>
<keyword evidence="2" id="KW-1185">Reference proteome</keyword>